<dbReference type="PANTHER" id="PTHR11533">
    <property type="entry name" value="PROTEASE M1 ZINC METALLOPROTEASE"/>
    <property type="match status" value="1"/>
</dbReference>
<dbReference type="GO" id="GO:0006508">
    <property type="term" value="P:proteolysis"/>
    <property type="evidence" value="ECO:0007669"/>
    <property type="project" value="TreeGrafter"/>
</dbReference>
<evidence type="ECO:0000313" key="2">
    <source>
        <dbReference type="EMBL" id="TKR72058.1"/>
    </source>
</evidence>
<dbReference type="GO" id="GO:0005615">
    <property type="term" value="C:extracellular space"/>
    <property type="evidence" value="ECO:0007669"/>
    <property type="project" value="TreeGrafter"/>
</dbReference>
<keyword evidence="3" id="KW-1185">Reference proteome</keyword>
<dbReference type="OrthoDB" id="5838294at2759"/>
<organism evidence="2 3">
    <name type="scientific">Steinernema carpocapsae</name>
    <name type="common">Entomopathogenic nematode</name>
    <dbReference type="NCBI Taxonomy" id="34508"/>
    <lineage>
        <taxon>Eukaryota</taxon>
        <taxon>Metazoa</taxon>
        <taxon>Ecdysozoa</taxon>
        <taxon>Nematoda</taxon>
        <taxon>Chromadorea</taxon>
        <taxon>Rhabditida</taxon>
        <taxon>Tylenchina</taxon>
        <taxon>Panagrolaimomorpha</taxon>
        <taxon>Strongyloidoidea</taxon>
        <taxon>Steinernematidae</taxon>
        <taxon>Steinernema</taxon>
    </lineage>
</organism>
<dbReference type="GO" id="GO:0016020">
    <property type="term" value="C:membrane"/>
    <property type="evidence" value="ECO:0007669"/>
    <property type="project" value="TreeGrafter"/>
</dbReference>
<feature type="domain" description="Aminopeptidase N-like N-terminal" evidence="1">
    <location>
        <begin position="59"/>
        <end position="250"/>
    </location>
</feature>
<reference evidence="2 3" key="2">
    <citation type="journal article" date="2019" name="G3 (Bethesda)">
        <title>Hybrid Assembly of the Genome of the Entomopathogenic Nematode Steinernema carpocapsae Identifies the X-Chromosome.</title>
        <authorList>
            <person name="Serra L."/>
            <person name="Macchietto M."/>
            <person name="Macias-Munoz A."/>
            <person name="McGill C.J."/>
            <person name="Rodriguez I.M."/>
            <person name="Rodriguez B."/>
            <person name="Murad R."/>
            <person name="Mortazavi A."/>
        </authorList>
    </citation>
    <scope>NUCLEOTIDE SEQUENCE [LARGE SCALE GENOMIC DNA]</scope>
    <source>
        <strain evidence="2 3">ALL</strain>
    </source>
</reference>
<dbReference type="GO" id="GO:0070006">
    <property type="term" value="F:metalloaminopeptidase activity"/>
    <property type="evidence" value="ECO:0007669"/>
    <property type="project" value="TreeGrafter"/>
</dbReference>
<dbReference type="GO" id="GO:0042277">
    <property type="term" value="F:peptide binding"/>
    <property type="evidence" value="ECO:0007669"/>
    <property type="project" value="TreeGrafter"/>
</dbReference>
<dbReference type="Proteomes" id="UP000298663">
    <property type="component" value="Unassembled WGS sequence"/>
</dbReference>
<gene>
    <name evidence="2" type="ORF">L596_019574</name>
</gene>
<accession>A0A4U5MR27</accession>
<dbReference type="InterPro" id="IPR050344">
    <property type="entry name" value="Peptidase_M1_aminopeptidases"/>
</dbReference>
<sequence length="358" mass="40996">MVLEAMIGYVDKVKTDRPNPMTEHHSKTFKLAYAVILYFALLNRTPYAPDPDSIPYIFVPSRYNLSLRIDTSRDDPKQTFSGTVFIRFRSLVDTAALFLHLGHNVEVHEAALFPVELSRKNYRVARKRHNPKTEILTIVLNRNITKLLDYNLELKFAGSFRSDDFGPKIFSYNTLFGEERYGALYVNPETATKGLRYLIPCLDSSQYPAEFFVNVRRPGVMRSLSNSARIKTLDIPGDKEYLEDSFNQTIILFPYQLMVVVCDFQYKREFSGDSDLEISAYFRPSIIQEVSVERLVQFMDPKSNQIGKIDAVVIPNIKTVNQPGISVLNEAEAIEEARVLEDIEELREEAHDGEGSEL</sequence>
<dbReference type="Pfam" id="PF17900">
    <property type="entry name" value="Peptidase_M1_N"/>
    <property type="match status" value="1"/>
</dbReference>
<dbReference type="GO" id="GO:0043171">
    <property type="term" value="P:peptide catabolic process"/>
    <property type="evidence" value="ECO:0007669"/>
    <property type="project" value="TreeGrafter"/>
</dbReference>
<dbReference type="EMBL" id="AZBU02000006">
    <property type="protein sequence ID" value="TKR72058.1"/>
    <property type="molecule type" value="Genomic_DNA"/>
</dbReference>
<evidence type="ECO:0000259" key="1">
    <source>
        <dbReference type="Pfam" id="PF17900"/>
    </source>
</evidence>
<comment type="caution">
    <text evidence="2">The sequence shown here is derived from an EMBL/GenBank/DDBJ whole genome shotgun (WGS) entry which is preliminary data.</text>
</comment>
<protein>
    <recommendedName>
        <fullName evidence="1">Aminopeptidase N-like N-terminal domain-containing protein</fullName>
    </recommendedName>
</protein>
<proteinExistence type="predicted"/>
<dbReference type="PANTHER" id="PTHR11533:SF299">
    <property type="entry name" value="AMINOPEPTIDASE"/>
    <property type="match status" value="1"/>
</dbReference>
<dbReference type="AlphaFoldDB" id="A0A4U5MR27"/>
<dbReference type="InterPro" id="IPR045357">
    <property type="entry name" value="Aminopeptidase_N-like_N"/>
</dbReference>
<dbReference type="GO" id="GO:0008270">
    <property type="term" value="F:zinc ion binding"/>
    <property type="evidence" value="ECO:0007669"/>
    <property type="project" value="TreeGrafter"/>
</dbReference>
<dbReference type="Gene3D" id="2.60.40.1730">
    <property type="entry name" value="tricorn interacting facor f3 domain"/>
    <property type="match status" value="1"/>
</dbReference>
<dbReference type="InterPro" id="IPR042097">
    <property type="entry name" value="Aminopeptidase_N-like_N_sf"/>
</dbReference>
<dbReference type="SUPFAM" id="SSF63737">
    <property type="entry name" value="Leukotriene A4 hydrolase N-terminal domain"/>
    <property type="match status" value="1"/>
</dbReference>
<name>A0A4U5MR27_STECR</name>
<dbReference type="GO" id="GO:0005737">
    <property type="term" value="C:cytoplasm"/>
    <property type="evidence" value="ECO:0007669"/>
    <property type="project" value="TreeGrafter"/>
</dbReference>
<evidence type="ECO:0000313" key="3">
    <source>
        <dbReference type="Proteomes" id="UP000298663"/>
    </source>
</evidence>
<reference evidence="2 3" key="1">
    <citation type="journal article" date="2015" name="Genome Biol.">
        <title>Comparative genomics of Steinernema reveals deeply conserved gene regulatory networks.</title>
        <authorList>
            <person name="Dillman A.R."/>
            <person name="Macchietto M."/>
            <person name="Porter C.F."/>
            <person name="Rogers A."/>
            <person name="Williams B."/>
            <person name="Antoshechkin I."/>
            <person name="Lee M.M."/>
            <person name="Goodwin Z."/>
            <person name="Lu X."/>
            <person name="Lewis E.E."/>
            <person name="Goodrich-Blair H."/>
            <person name="Stock S.P."/>
            <person name="Adams B.J."/>
            <person name="Sternberg P.W."/>
            <person name="Mortazavi A."/>
        </authorList>
    </citation>
    <scope>NUCLEOTIDE SEQUENCE [LARGE SCALE GENOMIC DNA]</scope>
    <source>
        <strain evidence="2 3">ALL</strain>
    </source>
</reference>